<evidence type="ECO:0000256" key="3">
    <source>
        <dbReference type="ARBA" id="ARBA00022729"/>
    </source>
</evidence>
<dbReference type="InterPro" id="IPR036937">
    <property type="entry name" value="Adhesion_dom_fimbrial_sf"/>
</dbReference>
<accession>A0ABV6EII4</accession>
<comment type="similarity">
    <text evidence="2">Belongs to the fimbrial protein family.</text>
</comment>
<protein>
    <submittedName>
        <fullName evidence="6">Fimbrial protein</fullName>
    </submittedName>
</protein>
<dbReference type="PANTHER" id="PTHR33420:SF3">
    <property type="entry name" value="FIMBRIAL SUBUNIT ELFA"/>
    <property type="match status" value="1"/>
</dbReference>
<dbReference type="Proteomes" id="UP001589792">
    <property type="component" value="Unassembled WGS sequence"/>
</dbReference>
<comment type="subcellular location">
    <subcellularLocation>
        <location evidence="1">Fimbrium</location>
    </subcellularLocation>
</comment>
<organism evidence="6 7">
    <name type="scientific">Serratia aquatilis</name>
    <dbReference type="NCBI Taxonomy" id="1737515"/>
    <lineage>
        <taxon>Bacteria</taxon>
        <taxon>Pseudomonadati</taxon>
        <taxon>Pseudomonadota</taxon>
        <taxon>Gammaproteobacteria</taxon>
        <taxon>Enterobacterales</taxon>
        <taxon>Yersiniaceae</taxon>
        <taxon>Serratia</taxon>
    </lineage>
</organism>
<evidence type="ECO:0000313" key="6">
    <source>
        <dbReference type="EMBL" id="MFC0228817.1"/>
    </source>
</evidence>
<name>A0ABV6EII4_9GAMM</name>
<dbReference type="InterPro" id="IPR050263">
    <property type="entry name" value="Bact_Fimbrial_Adh_Pro"/>
</dbReference>
<evidence type="ECO:0000313" key="7">
    <source>
        <dbReference type="Proteomes" id="UP001589792"/>
    </source>
</evidence>
<dbReference type="InterPro" id="IPR008966">
    <property type="entry name" value="Adhesion_dom_sf"/>
</dbReference>
<sequence length="179" mass="19675">MNRMNVVVPSLLLCCTLTFSGSALSAGEFGRGSVSMEGAIFDTPCTIDVGDQNQTVVVDTLTIEELAYKGQGPAQAFAIRLVDCLLPRPDLGQRDRQRFVMMFDGERDREHFGVAGTAQGVALRIQDARGQVAMPGETLPVAFMPGDPTLHYRVSLVASRMPLRAGEYYSAIRFRMDYY</sequence>
<gene>
    <name evidence="6" type="ORF">ACFFJ3_20355</name>
</gene>
<dbReference type="EMBL" id="JBHLXG010000026">
    <property type="protein sequence ID" value="MFC0228817.1"/>
    <property type="molecule type" value="Genomic_DNA"/>
</dbReference>
<reference evidence="6 7" key="1">
    <citation type="submission" date="2024-09" db="EMBL/GenBank/DDBJ databases">
        <authorList>
            <person name="Sun Q."/>
            <person name="Mori K."/>
        </authorList>
    </citation>
    <scope>NUCLEOTIDE SEQUENCE [LARGE SCALE GENOMIC DNA]</scope>
    <source>
        <strain evidence="6 7">CCM 8626</strain>
    </source>
</reference>
<keyword evidence="7" id="KW-1185">Reference proteome</keyword>
<evidence type="ECO:0000256" key="4">
    <source>
        <dbReference type="ARBA" id="ARBA00023263"/>
    </source>
</evidence>
<evidence type="ECO:0000256" key="2">
    <source>
        <dbReference type="ARBA" id="ARBA00006671"/>
    </source>
</evidence>
<comment type="caution">
    <text evidence="6">The sequence shown here is derived from an EMBL/GenBank/DDBJ whole genome shotgun (WGS) entry which is preliminary data.</text>
</comment>
<dbReference type="SUPFAM" id="SSF49401">
    <property type="entry name" value="Bacterial adhesins"/>
    <property type="match status" value="1"/>
</dbReference>
<feature type="signal peptide" evidence="5">
    <location>
        <begin position="1"/>
        <end position="25"/>
    </location>
</feature>
<dbReference type="RefSeq" id="WP_380678867.1">
    <property type="nucleotide sequence ID" value="NZ_CP173186.1"/>
</dbReference>
<keyword evidence="3 5" id="KW-0732">Signal</keyword>
<evidence type="ECO:0000256" key="1">
    <source>
        <dbReference type="ARBA" id="ARBA00004561"/>
    </source>
</evidence>
<proteinExistence type="inferred from homology"/>
<dbReference type="Gene3D" id="2.60.40.1090">
    <property type="entry name" value="Fimbrial-type adhesion domain"/>
    <property type="match status" value="1"/>
</dbReference>
<evidence type="ECO:0000256" key="5">
    <source>
        <dbReference type="SAM" id="SignalP"/>
    </source>
</evidence>
<keyword evidence="4" id="KW-0281">Fimbrium</keyword>
<feature type="chain" id="PRO_5046279401" evidence="5">
    <location>
        <begin position="26"/>
        <end position="179"/>
    </location>
</feature>
<dbReference type="PANTHER" id="PTHR33420">
    <property type="entry name" value="FIMBRIAL SUBUNIT ELFA-RELATED"/>
    <property type="match status" value="1"/>
</dbReference>